<gene>
    <name evidence="2" type="ORF">HINF_LOCUS15086</name>
    <name evidence="3" type="ORF">HINF_LOCUS1999</name>
</gene>
<dbReference type="SMART" id="SM00128">
    <property type="entry name" value="IPPc"/>
    <property type="match status" value="1"/>
</dbReference>
<accession>A0AA86NZ46</accession>
<reference evidence="3 4" key="2">
    <citation type="submission" date="2024-07" db="EMBL/GenBank/DDBJ databases">
        <authorList>
            <person name="Akdeniz Z."/>
        </authorList>
    </citation>
    <scope>NUCLEOTIDE SEQUENCE [LARGE SCALE GENOMIC DNA]</scope>
</reference>
<keyword evidence="4" id="KW-1185">Reference proteome</keyword>
<evidence type="ECO:0000313" key="4">
    <source>
        <dbReference type="Proteomes" id="UP001642409"/>
    </source>
</evidence>
<protein>
    <submittedName>
        <fullName evidence="2">Inositol polyphosphate 5-phosphatase</fullName>
    </submittedName>
    <submittedName>
        <fullName evidence="3">Inositol_polyphosphate 5-phosphatase</fullName>
    </submittedName>
</protein>
<sequence length="342" mass="39658">MPSIKLITWNMKGDVPDSDISELFDKYYDFYVIGVQECENSILKSFFANSKKLWRQKVDMFISRQGPYSLVGESEQNAMLLQIFCKQSLVSQISCVHIQKITLGQYNLANKGAVSVSFCFNGVPLLFSNFHLFKAFEYYQTRVVEFQRYLQKFSREMCIHQQPNTHPLSRFRQAFLLGDFNMRVSCSREESDFKSFDQRRALDQMTNFQSLFNLRDISQIEFEPGYKMNLQGGYTQTCVPSWTDRILVADSNINNTIDDKLKTLKYSYCPICQKYHKYKLAKNNSVEMDQLQGDVYVDSQNIQMEATSYKSPMIIGSDHQPVIGIVEITGITKSLQLKMCSE</sequence>
<evidence type="ECO:0000313" key="2">
    <source>
        <dbReference type="EMBL" id="CAI9927441.1"/>
    </source>
</evidence>
<dbReference type="SUPFAM" id="SSF56219">
    <property type="entry name" value="DNase I-like"/>
    <property type="match status" value="1"/>
</dbReference>
<dbReference type="EMBL" id="CATOUU010000380">
    <property type="protein sequence ID" value="CAI9927441.1"/>
    <property type="molecule type" value="Genomic_DNA"/>
</dbReference>
<dbReference type="Pfam" id="PF22669">
    <property type="entry name" value="Exo_endo_phos2"/>
    <property type="match status" value="1"/>
</dbReference>
<dbReference type="InterPro" id="IPR000300">
    <property type="entry name" value="IPPc"/>
</dbReference>
<comment type="caution">
    <text evidence="2">The sequence shown here is derived from an EMBL/GenBank/DDBJ whole genome shotgun (WGS) entry which is preliminary data.</text>
</comment>
<dbReference type="AlphaFoldDB" id="A0AA86NZ46"/>
<dbReference type="PANTHER" id="PTHR11200:SF275">
    <property type="entry name" value="LD06095P"/>
    <property type="match status" value="1"/>
</dbReference>
<name>A0AA86NZ46_9EUKA</name>
<dbReference type="GO" id="GO:0046856">
    <property type="term" value="P:phosphatidylinositol dephosphorylation"/>
    <property type="evidence" value="ECO:0007669"/>
    <property type="project" value="InterPro"/>
</dbReference>
<evidence type="ECO:0000259" key="1">
    <source>
        <dbReference type="SMART" id="SM00128"/>
    </source>
</evidence>
<dbReference type="EMBL" id="CAXDID020000003">
    <property type="protein sequence ID" value="CAL5972626.1"/>
    <property type="molecule type" value="Genomic_DNA"/>
</dbReference>
<evidence type="ECO:0000313" key="3">
    <source>
        <dbReference type="EMBL" id="CAL5972626.1"/>
    </source>
</evidence>
<dbReference type="Proteomes" id="UP001642409">
    <property type="component" value="Unassembled WGS sequence"/>
</dbReference>
<dbReference type="GO" id="GO:0004439">
    <property type="term" value="F:phosphatidylinositol-4,5-bisphosphate 5-phosphatase activity"/>
    <property type="evidence" value="ECO:0007669"/>
    <property type="project" value="TreeGrafter"/>
</dbReference>
<reference evidence="2" key="1">
    <citation type="submission" date="2023-06" db="EMBL/GenBank/DDBJ databases">
        <authorList>
            <person name="Kurt Z."/>
        </authorList>
    </citation>
    <scope>NUCLEOTIDE SEQUENCE</scope>
</reference>
<dbReference type="PANTHER" id="PTHR11200">
    <property type="entry name" value="INOSITOL 5-PHOSPHATASE"/>
    <property type="match status" value="1"/>
</dbReference>
<feature type="domain" description="Inositol polyphosphate-related phosphatase" evidence="1">
    <location>
        <begin position="1"/>
        <end position="284"/>
    </location>
</feature>
<dbReference type="InterPro" id="IPR046985">
    <property type="entry name" value="IP5"/>
</dbReference>
<proteinExistence type="predicted"/>
<dbReference type="Gene3D" id="3.60.10.10">
    <property type="entry name" value="Endonuclease/exonuclease/phosphatase"/>
    <property type="match status" value="1"/>
</dbReference>
<dbReference type="InterPro" id="IPR036691">
    <property type="entry name" value="Endo/exonu/phosph_ase_sf"/>
</dbReference>
<organism evidence="2">
    <name type="scientific">Hexamita inflata</name>
    <dbReference type="NCBI Taxonomy" id="28002"/>
    <lineage>
        <taxon>Eukaryota</taxon>
        <taxon>Metamonada</taxon>
        <taxon>Diplomonadida</taxon>
        <taxon>Hexamitidae</taxon>
        <taxon>Hexamitinae</taxon>
        <taxon>Hexamita</taxon>
    </lineage>
</organism>